<dbReference type="Gene3D" id="1.10.441.10">
    <property type="entry name" value="Phosphomannose Isomerase, domain 2"/>
    <property type="match status" value="1"/>
</dbReference>
<evidence type="ECO:0000259" key="12">
    <source>
        <dbReference type="Pfam" id="PF20511"/>
    </source>
</evidence>
<evidence type="ECO:0000256" key="3">
    <source>
        <dbReference type="ARBA" id="ARBA00004666"/>
    </source>
</evidence>
<dbReference type="InterPro" id="IPR014710">
    <property type="entry name" value="RmlC-like_jellyroll"/>
</dbReference>
<dbReference type="EMBL" id="CALNXK010000201">
    <property type="protein sequence ID" value="CAH3175465.1"/>
    <property type="molecule type" value="Genomic_DNA"/>
</dbReference>
<evidence type="ECO:0000256" key="2">
    <source>
        <dbReference type="ARBA" id="ARBA00001947"/>
    </source>
</evidence>
<dbReference type="Gene3D" id="2.60.120.10">
    <property type="entry name" value="Jelly Rolls"/>
    <property type="match status" value="2"/>
</dbReference>
<keyword evidence="8" id="KW-0413">Isomerase</keyword>
<comment type="similarity">
    <text evidence="4">Belongs to the mannose-6-phosphate isomerase type 1 family.</text>
</comment>
<comment type="pathway">
    <text evidence="3 11">Nucleotide-sugar biosynthesis; GDP-alpha-D-mannose biosynthesis; alpha-D-mannose 1-phosphate from D-fructose 6-phosphate: step 1/2.</text>
</comment>
<comment type="catalytic activity">
    <reaction evidence="1">
        <text>D-mannose 6-phosphate = D-fructose 6-phosphate</text>
        <dbReference type="Rhea" id="RHEA:12356"/>
        <dbReference type="ChEBI" id="CHEBI:58735"/>
        <dbReference type="ChEBI" id="CHEBI:61527"/>
        <dbReference type="EC" id="5.3.1.8"/>
    </reaction>
</comment>
<evidence type="ECO:0000313" key="15">
    <source>
        <dbReference type="Proteomes" id="UP001159405"/>
    </source>
</evidence>
<dbReference type="Proteomes" id="UP001159405">
    <property type="component" value="Unassembled WGS sequence"/>
</dbReference>
<evidence type="ECO:0000313" key="14">
    <source>
        <dbReference type="EMBL" id="CAH3175465.1"/>
    </source>
</evidence>
<evidence type="ECO:0000256" key="10">
    <source>
        <dbReference type="ARBA" id="ARBA00030762"/>
    </source>
</evidence>
<feature type="domain" description="Phosphomannose isomerase type I catalytic" evidence="12">
    <location>
        <begin position="1"/>
        <end position="103"/>
    </location>
</feature>
<dbReference type="InterPro" id="IPR018050">
    <property type="entry name" value="Pmannose_isomerase-type1_CS"/>
</dbReference>
<comment type="cofactor">
    <cofactor evidence="2">
        <name>Zn(2+)</name>
        <dbReference type="ChEBI" id="CHEBI:29105"/>
    </cofactor>
</comment>
<dbReference type="InterPro" id="IPR016305">
    <property type="entry name" value="Mannose-6-P_Isomerase"/>
</dbReference>
<dbReference type="CDD" id="cd07011">
    <property type="entry name" value="cupin_PMI_type_I_N"/>
    <property type="match status" value="1"/>
</dbReference>
<sequence length="342" mass="37320">MGTHPNGPSIVLGKGKEILLSEWIESNKDVLGEAVKEAFDSKLPFLLKVLSVNKALSIQAHPNKVHAAFLHRERPEIYKDPNHKPEMAIALTPFEGLCGFRPLAEIQSFVKTIPELAAVIGQEAADAVATSSSGLCSDGLKKAFTALMTCSPAVISLQLNKLFKRITEKKSSGDDLSSYCGELLLRLNSQFPGDGGCFCIYFLNHIVLKPGEAMFLGPNLPHAYLAGDCVECMACSDNVVRAGLTPKLKDVDTLCEMLDYSCRSKEENIFPCHQDPNDPFTTIYDPPVPDFAVARIQASESSRAHITLFFQRSGPCITVIVSRAFTMEALFHQAVPCTSSKL</sequence>
<evidence type="ECO:0000256" key="5">
    <source>
        <dbReference type="ARBA" id="ARBA00011956"/>
    </source>
</evidence>
<protein>
    <recommendedName>
        <fullName evidence="5">mannose-6-phosphate isomerase</fullName>
        <ecNumber evidence="5">5.3.1.8</ecNumber>
    </recommendedName>
    <alternativeName>
        <fullName evidence="9">Phosphohexomutase</fullName>
    </alternativeName>
    <alternativeName>
        <fullName evidence="10">Phosphomannose isomerase</fullName>
    </alternativeName>
</protein>
<evidence type="ECO:0000256" key="9">
    <source>
        <dbReference type="ARBA" id="ARBA00029741"/>
    </source>
</evidence>
<keyword evidence="6" id="KW-0479">Metal-binding</keyword>
<gene>
    <name evidence="14" type="ORF">PLOB_00017052</name>
</gene>
<evidence type="ECO:0000256" key="11">
    <source>
        <dbReference type="RuleBase" id="RU004248"/>
    </source>
</evidence>
<dbReference type="Pfam" id="PF20512">
    <property type="entry name" value="PMI_typeI_hel"/>
    <property type="match status" value="1"/>
</dbReference>
<proteinExistence type="inferred from homology"/>
<accession>A0ABN8R8Z4</accession>
<organism evidence="14 15">
    <name type="scientific">Porites lobata</name>
    <dbReference type="NCBI Taxonomy" id="104759"/>
    <lineage>
        <taxon>Eukaryota</taxon>
        <taxon>Metazoa</taxon>
        <taxon>Cnidaria</taxon>
        <taxon>Anthozoa</taxon>
        <taxon>Hexacorallia</taxon>
        <taxon>Scleractinia</taxon>
        <taxon>Fungiina</taxon>
        <taxon>Poritidae</taxon>
        <taxon>Porites</taxon>
    </lineage>
</organism>
<dbReference type="PRINTS" id="PR00714">
    <property type="entry name" value="MAN6PISMRASE"/>
</dbReference>
<reference evidence="14 15" key="1">
    <citation type="submission" date="2022-05" db="EMBL/GenBank/DDBJ databases">
        <authorList>
            <consortium name="Genoscope - CEA"/>
            <person name="William W."/>
        </authorList>
    </citation>
    <scope>NUCLEOTIDE SEQUENCE [LARGE SCALE GENOMIC DNA]</scope>
</reference>
<dbReference type="Pfam" id="PF20511">
    <property type="entry name" value="PMI_typeI_cat"/>
    <property type="match status" value="1"/>
</dbReference>
<dbReference type="PANTHER" id="PTHR10309:SF0">
    <property type="entry name" value="MANNOSE-6-PHOSPHATE ISOMERASE"/>
    <property type="match status" value="1"/>
</dbReference>
<dbReference type="EC" id="5.3.1.8" evidence="5"/>
<dbReference type="PIRSF" id="PIRSF001480">
    <property type="entry name" value="Mannose-6-phosphate_isomerase"/>
    <property type="match status" value="1"/>
</dbReference>
<comment type="caution">
    <text evidence="14">The sequence shown here is derived from an EMBL/GenBank/DDBJ whole genome shotgun (WGS) entry which is preliminary data.</text>
</comment>
<evidence type="ECO:0000256" key="7">
    <source>
        <dbReference type="ARBA" id="ARBA00022833"/>
    </source>
</evidence>
<dbReference type="InterPro" id="IPR011051">
    <property type="entry name" value="RmlC_Cupin_sf"/>
</dbReference>
<name>A0ABN8R8Z4_9CNID</name>
<dbReference type="InterPro" id="IPR001250">
    <property type="entry name" value="Man6P_Isoase-1"/>
</dbReference>
<dbReference type="PROSITE" id="PS00966">
    <property type="entry name" value="PMI_I_2"/>
    <property type="match status" value="1"/>
</dbReference>
<evidence type="ECO:0000256" key="4">
    <source>
        <dbReference type="ARBA" id="ARBA00010772"/>
    </source>
</evidence>
<dbReference type="PANTHER" id="PTHR10309">
    <property type="entry name" value="MANNOSE-6-PHOSPHATE ISOMERASE"/>
    <property type="match status" value="1"/>
</dbReference>
<evidence type="ECO:0000256" key="1">
    <source>
        <dbReference type="ARBA" id="ARBA00000757"/>
    </source>
</evidence>
<evidence type="ECO:0000259" key="13">
    <source>
        <dbReference type="Pfam" id="PF20512"/>
    </source>
</evidence>
<dbReference type="NCBIfam" id="TIGR00218">
    <property type="entry name" value="manA"/>
    <property type="match status" value="1"/>
</dbReference>
<feature type="domain" description="Phosphomannose isomerase type I helical insertion" evidence="13">
    <location>
        <begin position="138"/>
        <end position="203"/>
    </location>
</feature>
<dbReference type="SUPFAM" id="SSF51182">
    <property type="entry name" value="RmlC-like cupins"/>
    <property type="match status" value="1"/>
</dbReference>
<dbReference type="InterPro" id="IPR046458">
    <property type="entry name" value="PMI_typeI_hel"/>
</dbReference>
<dbReference type="PROSITE" id="PS00965">
    <property type="entry name" value="PMI_I_1"/>
    <property type="match status" value="1"/>
</dbReference>
<keyword evidence="7" id="KW-0862">Zinc</keyword>
<keyword evidence="15" id="KW-1185">Reference proteome</keyword>
<evidence type="ECO:0000256" key="6">
    <source>
        <dbReference type="ARBA" id="ARBA00022723"/>
    </source>
</evidence>
<evidence type="ECO:0000256" key="8">
    <source>
        <dbReference type="ARBA" id="ARBA00023235"/>
    </source>
</evidence>
<dbReference type="InterPro" id="IPR046457">
    <property type="entry name" value="PMI_typeI_cat"/>
</dbReference>